<proteinExistence type="predicted"/>
<name>A0A1G7EAV7_9ACTO</name>
<dbReference type="InterPro" id="IPR007829">
    <property type="entry name" value="TM2"/>
</dbReference>
<keyword evidence="2 6" id="KW-0812">Transmembrane</keyword>
<dbReference type="AlphaFoldDB" id="A0A1G7EAV7"/>
<evidence type="ECO:0000256" key="4">
    <source>
        <dbReference type="ARBA" id="ARBA00023136"/>
    </source>
</evidence>
<keyword evidence="4 6" id="KW-0472">Membrane</keyword>
<evidence type="ECO:0000256" key="2">
    <source>
        <dbReference type="ARBA" id="ARBA00022692"/>
    </source>
</evidence>
<evidence type="ECO:0000313" key="9">
    <source>
        <dbReference type="EMBL" id="SDE60792.1"/>
    </source>
</evidence>
<keyword evidence="3 6" id="KW-1133">Transmembrane helix</keyword>
<reference evidence="9" key="1">
    <citation type="submission" date="2016-10" db="EMBL/GenBank/DDBJ databases">
        <authorList>
            <person name="de Groot N.N."/>
        </authorList>
    </citation>
    <scope>NUCLEOTIDE SEQUENCE [LARGE SCALE GENOMIC DNA]</scope>
    <source>
        <strain evidence="9">DSM 20639</strain>
    </source>
</reference>
<feature type="region of interest" description="Disordered" evidence="5">
    <location>
        <begin position="1"/>
        <end position="43"/>
    </location>
</feature>
<dbReference type="Pfam" id="PF05154">
    <property type="entry name" value="TM2"/>
    <property type="match status" value="1"/>
</dbReference>
<evidence type="ECO:0000256" key="5">
    <source>
        <dbReference type="SAM" id="MobiDB-lite"/>
    </source>
</evidence>
<evidence type="ECO:0000256" key="1">
    <source>
        <dbReference type="ARBA" id="ARBA00004141"/>
    </source>
</evidence>
<evidence type="ECO:0000256" key="6">
    <source>
        <dbReference type="SAM" id="Phobius"/>
    </source>
</evidence>
<evidence type="ECO:0000313" key="10">
    <source>
        <dbReference type="Proteomes" id="UP000182744"/>
    </source>
</evidence>
<protein>
    <submittedName>
        <fullName evidence="9">TM2 domain-containing protein</fullName>
    </submittedName>
</protein>
<dbReference type="GO" id="GO:0016020">
    <property type="term" value="C:membrane"/>
    <property type="evidence" value="ECO:0007669"/>
    <property type="project" value="UniProtKB-SubCell"/>
</dbReference>
<reference evidence="8" key="3">
    <citation type="submission" date="2023-10" db="EMBL/GenBank/DDBJ databases">
        <title>Whole Genome based description of the genera Actinobaculum and Actinotignum reveals a complex phylogenetic relationship within the species included in the genus Actinotignum.</title>
        <authorList>
            <person name="Jensen C.S."/>
            <person name="Dargis R."/>
            <person name="Kemp M."/>
            <person name="Christensen J.J."/>
        </authorList>
    </citation>
    <scope>NUCLEOTIDE SEQUENCE</scope>
    <source>
        <strain evidence="8">Actinobaculum_suis_CCUG19206T</strain>
    </source>
</reference>
<dbReference type="RefSeq" id="WP_074663578.1">
    <property type="nucleotide sequence ID" value="NZ_FNAU01000016.1"/>
</dbReference>
<feature type="domain" description="TM2" evidence="7">
    <location>
        <begin position="111"/>
        <end position="164"/>
    </location>
</feature>
<evidence type="ECO:0000256" key="3">
    <source>
        <dbReference type="ARBA" id="ARBA00022989"/>
    </source>
</evidence>
<feature type="transmembrane region" description="Helical" evidence="6">
    <location>
        <begin position="116"/>
        <end position="135"/>
    </location>
</feature>
<feature type="transmembrane region" description="Helical" evidence="6">
    <location>
        <begin position="141"/>
        <end position="172"/>
    </location>
</feature>
<evidence type="ECO:0000313" key="8">
    <source>
        <dbReference type="EMBL" id="MDY5153037.1"/>
    </source>
</evidence>
<dbReference type="EMBL" id="FNAU01000016">
    <property type="protein sequence ID" value="SDE60792.1"/>
    <property type="molecule type" value="Genomic_DNA"/>
</dbReference>
<dbReference type="EMBL" id="JAWNFU010000002">
    <property type="protein sequence ID" value="MDY5153037.1"/>
    <property type="molecule type" value="Genomic_DNA"/>
</dbReference>
<accession>A0A1G7EAV7</accession>
<gene>
    <name evidence="8" type="ORF">R6G71_03095</name>
    <name evidence="9" type="ORF">SAMN05421878_11624</name>
</gene>
<reference evidence="10" key="2">
    <citation type="submission" date="2016-10" db="EMBL/GenBank/DDBJ databases">
        <authorList>
            <person name="Varghese N."/>
        </authorList>
    </citation>
    <scope>NUCLEOTIDE SEQUENCE [LARGE SCALE GENOMIC DNA]</scope>
    <source>
        <strain evidence="10">DSM 20639</strain>
    </source>
</reference>
<evidence type="ECO:0000259" key="7">
    <source>
        <dbReference type="Pfam" id="PF05154"/>
    </source>
</evidence>
<organism evidence="9 10">
    <name type="scientific">Actinobaculum suis</name>
    <dbReference type="NCBI Taxonomy" id="1657"/>
    <lineage>
        <taxon>Bacteria</taxon>
        <taxon>Bacillati</taxon>
        <taxon>Actinomycetota</taxon>
        <taxon>Actinomycetes</taxon>
        <taxon>Actinomycetales</taxon>
        <taxon>Actinomycetaceae</taxon>
        <taxon>Actinobaculum</taxon>
    </lineage>
</organism>
<dbReference type="Proteomes" id="UP001273799">
    <property type="component" value="Unassembled WGS sequence"/>
</dbReference>
<dbReference type="Proteomes" id="UP000182744">
    <property type="component" value="Unassembled WGS sequence"/>
</dbReference>
<comment type="subcellular location">
    <subcellularLocation>
        <location evidence="1">Membrane</location>
        <topology evidence="1">Multi-pass membrane protein</topology>
    </subcellularLocation>
</comment>
<keyword evidence="10" id="KW-1185">Reference proteome</keyword>
<sequence length="183" mass="19710">MTSGNAWDPQSGNRRESQNGNAWEPKNTNSEPSGGGTQNQYVYGSDWQAQTKAGYQTGNQQSRQPGAGNYYPGYGQAGPTWNTAGQNPYGTYQAYPQGAPYNYPYGAPYYQQKSRLIAGLLGIFLGGLGVHRFYLGYTAVGVAQIVVSVFTFGLGSLWGFIEGICIIAGAAIQEDVRGIPLRD</sequence>